<feature type="transmembrane region" description="Helical" evidence="6">
    <location>
        <begin position="216"/>
        <end position="241"/>
    </location>
</feature>
<keyword evidence="9" id="KW-1185">Reference proteome</keyword>
<evidence type="ECO:0000256" key="3">
    <source>
        <dbReference type="ARBA" id="ARBA00022692"/>
    </source>
</evidence>
<keyword evidence="5 6" id="KW-0472">Membrane</keyword>
<reference evidence="8 9" key="1">
    <citation type="journal article" date="2014" name="Nat. Genet.">
        <title>Genome sequence of the hot pepper provides insights into the evolution of pungency in Capsicum species.</title>
        <authorList>
            <person name="Kim S."/>
            <person name="Park M."/>
            <person name="Yeom S.I."/>
            <person name="Kim Y.M."/>
            <person name="Lee J.M."/>
            <person name="Lee H.A."/>
            <person name="Seo E."/>
            <person name="Choi J."/>
            <person name="Cheong K."/>
            <person name="Kim K.T."/>
            <person name="Jung K."/>
            <person name="Lee G.W."/>
            <person name="Oh S.K."/>
            <person name="Bae C."/>
            <person name="Kim S.B."/>
            <person name="Lee H.Y."/>
            <person name="Kim S.Y."/>
            <person name="Kim M.S."/>
            <person name="Kang B.C."/>
            <person name="Jo Y.D."/>
            <person name="Yang H.B."/>
            <person name="Jeong H.J."/>
            <person name="Kang W.H."/>
            <person name="Kwon J.K."/>
            <person name="Shin C."/>
            <person name="Lim J.Y."/>
            <person name="Park J.H."/>
            <person name="Huh J.H."/>
            <person name="Kim J.S."/>
            <person name="Kim B.D."/>
            <person name="Cohen O."/>
            <person name="Paran I."/>
            <person name="Suh M.C."/>
            <person name="Lee S.B."/>
            <person name="Kim Y.K."/>
            <person name="Shin Y."/>
            <person name="Noh S.J."/>
            <person name="Park J."/>
            <person name="Seo Y.S."/>
            <person name="Kwon S.Y."/>
            <person name="Kim H.A."/>
            <person name="Park J.M."/>
            <person name="Kim H.J."/>
            <person name="Choi S.B."/>
            <person name="Bosland P.W."/>
            <person name="Reeves G."/>
            <person name="Jo S.H."/>
            <person name="Lee B.W."/>
            <person name="Cho H.T."/>
            <person name="Choi H.S."/>
            <person name="Lee M.S."/>
            <person name="Yu Y."/>
            <person name="Do Choi Y."/>
            <person name="Park B.S."/>
            <person name="van Deynze A."/>
            <person name="Ashrafi H."/>
            <person name="Hill T."/>
            <person name="Kim W.T."/>
            <person name="Pai H.S."/>
            <person name="Ahn H.K."/>
            <person name="Yeam I."/>
            <person name="Giovannoni J.J."/>
            <person name="Rose J.K."/>
            <person name="Sorensen I."/>
            <person name="Lee S.J."/>
            <person name="Kim R.W."/>
            <person name="Choi I.Y."/>
            <person name="Choi B.S."/>
            <person name="Lim J.S."/>
            <person name="Lee Y.H."/>
            <person name="Choi D."/>
        </authorList>
    </citation>
    <scope>NUCLEOTIDE SEQUENCE [LARGE SCALE GENOMIC DNA]</scope>
    <source>
        <strain evidence="9">cv. CM334</strain>
    </source>
</reference>
<dbReference type="OMA" id="YYICPFA"/>
<evidence type="ECO:0000256" key="2">
    <source>
        <dbReference type="ARBA" id="ARBA00022448"/>
    </source>
</evidence>
<reference evidence="8 9" key="2">
    <citation type="journal article" date="2017" name="Genome Biol.">
        <title>New reference genome sequences of hot pepper reveal the massive evolution of plant disease-resistance genes by retroduplication.</title>
        <authorList>
            <person name="Kim S."/>
            <person name="Park J."/>
            <person name="Yeom S.I."/>
            <person name="Kim Y.M."/>
            <person name="Seo E."/>
            <person name="Kim K.T."/>
            <person name="Kim M.S."/>
            <person name="Lee J.M."/>
            <person name="Cheong K."/>
            <person name="Shin H.S."/>
            <person name="Kim S.B."/>
            <person name="Han K."/>
            <person name="Lee J."/>
            <person name="Park M."/>
            <person name="Lee H.A."/>
            <person name="Lee H.Y."/>
            <person name="Lee Y."/>
            <person name="Oh S."/>
            <person name="Lee J.H."/>
            <person name="Choi E."/>
            <person name="Choi E."/>
            <person name="Lee S.E."/>
            <person name="Jeon J."/>
            <person name="Kim H."/>
            <person name="Choi G."/>
            <person name="Song H."/>
            <person name="Lee J."/>
            <person name="Lee S.C."/>
            <person name="Kwon J.K."/>
            <person name="Lee H.Y."/>
            <person name="Koo N."/>
            <person name="Hong Y."/>
            <person name="Kim R.W."/>
            <person name="Kang W.H."/>
            <person name="Huh J.H."/>
            <person name="Kang B.C."/>
            <person name="Yang T.J."/>
            <person name="Lee Y.H."/>
            <person name="Bennetzen J.L."/>
            <person name="Choi D."/>
        </authorList>
    </citation>
    <scope>NUCLEOTIDE SEQUENCE [LARGE SCALE GENOMIC DNA]</scope>
    <source>
        <strain evidence="9">cv. CM334</strain>
    </source>
</reference>
<comment type="caution">
    <text evidence="8">The sequence shown here is derived from an EMBL/GenBank/DDBJ whole genome shotgun (WGS) entry which is preliminary data.</text>
</comment>
<dbReference type="GO" id="GO:0140359">
    <property type="term" value="F:ABC-type transporter activity"/>
    <property type="evidence" value="ECO:0007669"/>
    <property type="project" value="InterPro"/>
</dbReference>
<feature type="transmembrane region" description="Helical" evidence="6">
    <location>
        <begin position="162"/>
        <end position="181"/>
    </location>
</feature>
<keyword evidence="4 6" id="KW-1133">Transmembrane helix</keyword>
<dbReference type="PANTHER" id="PTHR19241">
    <property type="entry name" value="ATP-BINDING CASSETTE TRANSPORTER"/>
    <property type="match status" value="1"/>
</dbReference>
<dbReference type="Pfam" id="PF01061">
    <property type="entry name" value="ABC2_membrane"/>
    <property type="match status" value="2"/>
</dbReference>
<dbReference type="Gramene" id="PHT90896">
    <property type="protein sequence ID" value="PHT90896"/>
    <property type="gene ID" value="T459_06009"/>
</dbReference>
<name>A0A2G3A9G8_CAPAN</name>
<dbReference type="Proteomes" id="UP000222542">
    <property type="component" value="Unassembled WGS sequence"/>
</dbReference>
<gene>
    <name evidence="8" type="ORF">T459_06009</name>
</gene>
<evidence type="ECO:0000313" key="9">
    <source>
        <dbReference type="Proteomes" id="UP000222542"/>
    </source>
</evidence>
<evidence type="ECO:0000256" key="6">
    <source>
        <dbReference type="SAM" id="Phobius"/>
    </source>
</evidence>
<evidence type="ECO:0000256" key="5">
    <source>
        <dbReference type="ARBA" id="ARBA00023136"/>
    </source>
</evidence>
<dbReference type="EMBL" id="AYRZ02000002">
    <property type="protein sequence ID" value="PHT90896.1"/>
    <property type="molecule type" value="Genomic_DNA"/>
</dbReference>
<feature type="domain" description="ABC-2 type transporter transmembrane" evidence="7">
    <location>
        <begin position="127"/>
        <end position="184"/>
    </location>
</feature>
<comment type="subcellular location">
    <subcellularLocation>
        <location evidence="1">Membrane</location>
        <topology evidence="1">Multi-pass membrane protein</topology>
    </subcellularLocation>
</comment>
<keyword evidence="2" id="KW-0813">Transport</keyword>
<evidence type="ECO:0000259" key="7">
    <source>
        <dbReference type="Pfam" id="PF01061"/>
    </source>
</evidence>
<accession>A0A2G3A9G8</accession>
<evidence type="ECO:0000256" key="4">
    <source>
        <dbReference type="ARBA" id="ARBA00022989"/>
    </source>
</evidence>
<feature type="transmembrane region" description="Helical" evidence="6">
    <location>
        <begin position="134"/>
        <end position="155"/>
    </location>
</feature>
<sequence length="246" mass="27286">MRLFFTTMCALILGSIFWDVGLKSDKVYGFTSCHRSSVNAREKLPKNVMAALYASVLFLGASNASSVQPVVSIERIVFYREKAAGMYSPLPYAAAQGLIEIPYVMIQTLLYGVITYFMINFERVAAIGLTPTQHLAAIISAAIISLWNLMSGFLVPKPSIPGWWIWFYCINPVAWTLRGIISSQLGDVETRITGPGFNRTVKEYLEVSLGFGPGKIWWSAVILAGFGLLFFSVFAASVKLLNFQKR</sequence>
<proteinExistence type="predicted"/>
<feature type="transmembrane region" description="Helical" evidence="6">
    <location>
        <begin position="92"/>
        <end position="114"/>
    </location>
</feature>
<organism evidence="8 9">
    <name type="scientific">Capsicum annuum</name>
    <name type="common">Capsicum pepper</name>
    <dbReference type="NCBI Taxonomy" id="4072"/>
    <lineage>
        <taxon>Eukaryota</taxon>
        <taxon>Viridiplantae</taxon>
        <taxon>Streptophyta</taxon>
        <taxon>Embryophyta</taxon>
        <taxon>Tracheophyta</taxon>
        <taxon>Spermatophyta</taxon>
        <taxon>Magnoliopsida</taxon>
        <taxon>eudicotyledons</taxon>
        <taxon>Gunneridae</taxon>
        <taxon>Pentapetalae</taxon>
        <taxon>asterids</taxon>
        <taxon>lamiids</taxon>
        <taxon>Solanales</taxon>
        <taxon>Solanaceae</taxon>
        <taxon>Solanoideae</taxon>
        <taxon>Capsiceae</taxon>
        <taxon>Capsicum</taxon>
    </lineage>
</organism>
<keyword evidence="3 6" id="KW-0812">Transmembrane</keyword>
<evidence type="ECO:0000256" key="1">
    <source>
        <dbReference type="ARBA" id="ARBA00004141"/>
    </source>
</evidence>
<dbReference type="InterPro" id="IPR013525">
    <property type="entry name" value="ABC2_TM"/>
</dbReference>
<dbReference type="GO" id="GO:0005886">
    <property type="term" value="C:plasma membrane"/>
    <property type="evidence" value="ECO:0007669"/>
    <property type="project" value="UniProtKB-ARBA"/>
</dbReference>
<protein>
    <recommendedName>
        <fullName evidence="7">ABC-2 type transporter transmembrane domain-containing protein</fullName>
    </recommendedName>
</protein>
<evidence type="ECO:0000313" key="8">
    <source>
        <dbReference type="EMBL" id="PHT90896.1"/>
    </source>
</evidence>
<dbReference type="AlphaFoldDB" id="A0A2G3A9G8"/>
<feature type="domain" description="ABC-2 type transporter transmembrane" evidence="7">
    <location>
        <begin position="1"/>
        <end position="124"/>
    </location>
</feature>